<proteinExistence type="predicted"/>
<feature type="chain" id="PRO_5042232085" evidence="1">
    <location>
        <begin position="41"/>
        <end position="312"/>
    </location>
</feature>
<sequence>MNECTEIEKESGLRSMLSRLTSRLLLAATCALAVGNWAHAQTQTGAVAMKSRYEELQGELSNNGYHRPLYLNSREEGGNVKGDIYAVLSYPFTQVRESLDNPDHWCDILILHLNTKYCRMMRENGKTTLRMQVGKKTEQDLNDTYRVDLRYHGGASAADYFSSSMLADKGPLDTSNYRIEIEAIPLDDKRSFLHFSYAYSYGMASKLALRAYLMTAGRDKVGFSVVKREANGQPQYVAGSRATVERNTMRYYLAIDAYLSGLEAPAGERLEKRLTAWYGATEQYPRQLHEVSREDYLSMKRKEVARQQKAAQ</sequence>
<keyword evidence="1" id="KW-0732">Signal</keyword>
<protein>
    <submittedName>
        <fullName evidence="2">Uncharacterized protein</fullName>
    </submittedName>
</protein>
<feature type="signal peptide" evidence="1">
    <location>
        <begin position="1"/>
        <end position="40"/>
    </location>
</feature>
<name>A0AAE4GBC2_9BURK</name>
<evidence type="ECO:0000256" key="1">
    <source>
        <dbReference type="SAM" id="SignalP"/>
    </source>
</evidence>
<dbReference type="AlphaFoldDB" id="A0AAE4GBC2"/>
<reference evidence="2" key="1">
    <citation type="submission" date="2023-02" db="EMBL/GenBank/DDBJ databases">
        <title>Description of Herbaspirillum huttiense subsp. nephrolepsisexaltata and Herbaspirillum huttiense subsp. lycopersicon.</title>
        <authorList>
            <person name="Poudel M."/>
            <person name="Sharma A."/>
            <person name="Goss E."/>
            <person name="Tapia J.H."/>
            <person name="Harmon C.M."/>
            <person name="Jones J.B."/>
        </authorList>
    </citation>
    <scope>NUCLEOTIDE SEQUENCE</scope>
    <source>
        <strain evidence="2">NC40101</strain>
    </source>
</reference>
<accession>A0AAE4GBC2</accession>
<gene>
    <name evidence="2" type="ORF">RJN63_18300</name>
</gene>
<dbReference type="RefSeq" id="WP_310838901.1">
    <property type="nucleotide sequence ID" value="NZ_JAVLSM010000022.1"/>
</dbReference>
<dbReference type="EMBL" id="JAVRAA010000010">
    <property type="protein sequence ID" value="MDT0338792.1"/>
    <property type="molecule type" value="Genomic_DNA"/>
</dbReference>
<organism evidence="2">
    <name type="scientific">Herbaspirillum huttiense subsp. nephrolepidis</name>
    <dbReference type="NCBI Taxonomy" id="3075126"/>
    <lineage>
        <taxon>Bacteria</taxon>
        <taxon>Pseudomonadati</taxon>
        <taxon>Pseudomonadota</taxon>
        <taxon>Betaproteobacteria</taxon>
        <taxon>Burkholderiales</taxon>
        <taxon>Oxalobacteraceae</taxon>
        <taxon>Herbaspirillum</taxon>
    </lineage>
</organism>
<evidence type="ECO:0000313" key="2">
    <source>
        <dbReference type="EMBL" id="MDT0338792.1"/>
    </source>
</evidence>
<comment type="caution">
    <text evidence="2">The sequence shown here is derived from an EMBL/GenBank/DDBJ whole genome shotgun (WGS) entry which is preliminary data.</text>
</comment>